<reference evidence="1 2" key="1">
    <citation type="submission" date="2024-08" db="EMBL/GenBank/DDBJ databases">
        <title>Gnathostoma spinigerum genome.</title>
        <authorList>
            <person name="Gonzalez-Bertolin B."/>
            <person name="Monzon S."/>
            <person name="Zaballos A."/>
            <person name="Jimenez P."/>
            <person name="Dekumyoy P."/>
            <person name="Varona S."/>
            <person name="Cuesta I."/>
            <person name="Sumanam S."/>
            <person name="Adisakwattana P."/>
            <person name="Gasser R.B."/>
            <person name="Hernandez-Gonzalez A."/>
            <person name="Young N.D."/>
            <person name="Perteguer M.J."/>
        </authorList>
    </citation>
    <scope>NUCLEOTIDE SEQUENCE [LARGE SCALE GENOMIC DNA]</scope>
    <source>
        <strain evidence="1">AL3</strain>
        <tissue evidence="1">Liver</tissue>
    </source>
</reference>
<protein>
    <submittedName>
        <fullName evidence="1">Uncharacterized protein</fullName>
    </submittedName>
</protein>
<accession>A0ABD6EMC9</accession>
<dbReference type="EMBL" id="JBGFUD010005454">
    <property type="protein sequence ID" value="MFH4980367.1"/>
    <property type="molecule type" value="Genomic_DNA"/>
</dbReference>
<dbReference type="AlphaFoldDB" id="A0ABD6EMC9"/>
<dbReference type="Proteomes" id="UP001608902">
    <property type="component" value="Unassembled WGS sequence"/>
</dbReference>
<evidence type="ECO:0000313" key="1">
    <source>
        <dbReference type="EMBL" id="MFH4980367.1"/>
    </source>
</evidence>
<proteinExistence type="predicted"/>
<comment type="caution">
    <text evidence="1">The sequence shown here is derived from an EMBL/GenBank/DDBJ whole genome shotgun (WGS) entry which is preliminary data.</text>
</comment>
<evidence type="ECO:0000313" key="2">
    <source>
        <dbReference type="Proteomes" id="UP001608902"/>
    </source>
</evidence>
<name>A0ABD6EMC9_9BILA</name>
<sequence length="322" mass="37047">MDADPQTSDYLIFECIPPEIVKRLDENLDFEDSCNFQQCSNYVDQILSNGWHSYDKLQVSEDPSECYIESTMRRVPRRSFLECNLQTVLRYCDRVKNVVIVVKEIGHVIDLLQKDPVKSIKEVSPYHIGGYIGAFFKIAPPQLWSQLESLSLHVDVMRESFSELWFPCPIQDLRYCIHNLVDAPFETFVQFSFCSASVGEKDFETRNFLVYGMELALKEMAEKGASTDFSIDVNEGYVDMTVEKGRVEYSFAIFYYNPHICEMPNTAAVEITDECMDASSQSLASFDDNALSGIQSFQLPERHPVVIVDGRHLQPWFYQTTM</sequence>
<keyword evidence="2" id="KW-1185">Reference proteome</keyword>
<organism evidence="1 2">
    <name type="scientific">Gnathostoma spinigerum</name>
    <dbReference type="NCBI Taxonomy" id="75299"/>
    <lineage>
        <taxon>Eukaryota</taxon>
        <taxon>Metazoa</taxon>
        <taxon>Ecdysozoa</taxon>
        <taxon>Nematoda</taxon>
        <taxon>Chromadorea</taxon>
        <taxon>Rhabditida</taxon>
        <taxon>Spirurina</taxon>
        <taxon>Gnathostomatomorpha</taxon>
        <taxon>Gnathostomatoidea</taxon>
        <taxon>Gnathostomatidae</taxon>
        <taxon>Gnathostoma</taxon>
    </lineage>
</organism>
<gene>
    <name evidence="1" type="ORF">AB6A40_007076</name>
</gene>